<accession>A0A081N8Q0</accession>
<dbReference type="RefSeq" id="WP_034874910.1">
    <property type="nucleotide sequence ID" value="NZ_JOKG01000002.1"/>
</dbReference>
<dbReference type="eggNOG" id="COG1664">
    <property type="taxonomic scope" value="Bacteria"/>
</dbReference>
<protein>
    <recommendedName>
        <fullName evidence="4">Cell shape determination protein CcmA</fullName>
    </recommendedName>
</protein>
<gene>
    <name evidence="2" type="ORF">GZ77_11135</name>
</gene>
<reference evidence="2 3" key="1">
    <citation type="submission" date="2014-06" db="EMBL/GenBank/DDBJ databases">
        <title>Whole Genome Sequences of Three Symbiotic Endozoicomonas Bacteria.</title>
        <authorList>
            <person name="Neave M.J."/>
            <person name="Apprill A."/>
            <person name="Voolstra C.R."/>
        </authorList>
    </citation>
    <scope>NUCLEOTIDE SEQUENCE [LARGE SCALE GENOMIC DNA]</scope>
    <source>
        <strain evidence="2 3">LMG 24815</strain>
    </source>
</reference>
<dbReference type="AlphaFoldDB" id="A0A081N8Q0"/>
<organism evidence="2 3">
    <name type="scientific">Endozoicomonas montiporae</name>
    <dbReference type="NCBI Taxonomy" id="1027273"/>
    <lineage>
        <taxon>Bacteria</taxon>
        <taxon>Pseudomonadati</taxon>
        <taxon>Pseudomonadota</taxon>
        <taxon>Gammaproteobacteria</taxon>
        <taxon>Oceanospirillales</taxon>
        <taxon>Endozoicomonadaceae</taxon>
        <taxon>Endozoicomonas</taxon>
    </lineage>
</organism>
<dbReference type="InterPro" id="IPR007607">
    <property type="entry name" value="BacA/B"/>
</dbReference>
<dbReference type="Pfam" id="PF04519">
    <property type="entry name" value="Bactofilin"/>
    <property type="match status" value="1"/>
</dbReference>
<comment type="caution">
    <text evidence="2">The sequence shown here is derived from an EMBL/GenBank/DDBJ whole genome shotgun (WGS) entry which is preliminary data.</text>
</comment>
<dbReference type="PANTHER" id="PTHR35024:SF4">
    <property type="entry name" value="POLYMER-FORMING CYTOSKELETAL PROTEIN"/>
    <property type="match status" value="1"/>
</dbReference>
<evidence type="ECO:0000256" key="1">
    <source>
        <dbReference type="ARBA" id="ARBA00044755"/>
    </source>
</evidence>
<evidence type="ECO:0000313" key="2">
    <source>
        <dbReference type="EMBL" id="KEQ14823.1"/>
    </source>
</evidence>
<comment type="similarity">
    <text evidence="1">Belongs to the bactofilin family.</text>
</comment>
<evidence type="ECO:0000313" key="3">
    <source>
        <dbReference type="Proteomes" id="UP000028006"/>
    </source>
</evidence>
<dbReference type="Proteomes" id="UP000028006">
    <property type="component" value="Unassembled WGS sequence"/>
</dbReference>
<dbReference type="EMBL" id="JOKG01000002">
    <property type="protein sequence ID" value="KEQ14823.1"/>
    <property type="molecule type" value="Genomic_DNA"/>
</dbReference>
<sequence length="141" mass="14922">MWGKNRAPVHSNGDSNMTLISAGTEVEGNVMFTGTLLIEGKVRGNLYSDDGHLTLTDSGLVEGDIKASKMVLNGAVRGNVFATEHLELAADAEISGNVHYNVIEMVKGSQVNGSLEHHPDGMADIKPLIAKVTADTVIEHG</sequence>
<name>A0A081N8Q0_9GAMM</name>
<keyword evidence="3" id="KW-1185">Reference proteome</keyword>
<evidence type="ECO:0008006" key="4">
    <source>
        <dbReference type="Google" id="ProtNLM"/>
    </source>
</evidence>
<dbReference type="PANTHER" id="PTHR35024">
    <property type="entry name" value="HYPOTHETICAL CYTOSOLIC PROTEIN"/>
    <property type="match status" value="1"/>
</dbReference>
<proteinExistence type="inferred from homology"/>